<keyword evidence="2" id="KW-1185">Reference proteome</keyword>
<dbReference type="AlphaFoldDB" id="A0A8H6Y7N1"/>
<reference evidence="1" key="1">
    <citation type="submission" date="2020-05" db="EMBL/GenBank/DDBJ databases">
        <title>Mycena genomes resolve the evolution of fungal bioluminescence.</title>
        <authorList>
            <person name="Tsai I.J."/>
        </authorList>
    </citation>
    <scope>NUCLEOTIDE SEQUENCE</scope>
    <source>
        <strain evidence="1">160909Yilan</strain>
    </source>
</reference>
<dbReference type="Proteomes" id="UP000623467">
    <property type="component" value="Unassembled WGS sequence"/>
</dbReference>
<accession>A0A8H6Y7N1</accession>
<dbReference type="EMBL" id="JACAZH010000012">
    <property type="protein sequence ID" value="KAF7353344.1"/>
    <property type="molecule type" value="Genomic_DNA"/>
</dbReference>
<sequence length="76" mass="8758">MAKHVAKYALIRHPNIMQLYGLGQFLRRFRHSSVLTTYIMPYCGTEFNDAIDYLSCALHKPLMDYYDLPTSKTLGG</sequence>
<name>A0A8H6Y7N1_9AGAR</name>
<comment type="caution">
    <text evidence="1">The sequence shown here is derived from an EMBL/GenBank/DDBJ whole genome shotgun (WGS) entry which is preliminary data.</text>
</comment>
<evidence type="ECO:0000313" key="2">
    <source>
        <dbReference type="Proteomes" id="UP000623467"/>
    </source>
</evidence>
<organism evidence="1 2">
    <name type="scientific">Mycena sanguinolenta</name>
    <dbReference type="NCBI Taxonomy" id="230812"/>
    <lineage>
        <taxon>Eukaryota</taxon>
        <taxon>Fungi</taxon>
        <taxon>Dikarya</taxon>
        <taxon>Basidiomycota</taxon>
        <taxon>Agaricomycotina</taxon>
        <taxon>Agaricomycetes</taxon>
        <taxon>Agaricomycetidae</taxon>
        <taxon>Agaricales</taxon>
        <taxon>Marasmiineae</taxon>
        <taxon>Mycenaceae</taxon>
        <taxon>Mycena</taxon>
    </lineage>
</organism>
<gene>
    <name evidence="1" type="ORF">MSAN_01522700</name>
</gene>
<protein>
    <submittedName>
        <fullName evidence="1">Uncharacterized protein</fullName>
    </submittedName>
</protein>
<evidence type="ECO:0000313" key="1">
    <source>
        <dbReference type="EMBL" id="KAF7353344.1"/>
    </source>
</evidence>
<proteinExistence type="predicted"/>